<dbReference type="EMBL" id="ML208874">
    <property type="protein sequence ID" value="TFK59875.1"/>
    <property type="molecule type" value="Genomic_DNA"/>
</dbReference>
<evidence type="ECO:0000313" key="2">
    <source>
        <dbReference type="Proteomes" id="UP000308600"/>
    </source>
</evidence>
<organism evidence="1 2">
    <name type="scientific">Pluteus cervinus</name>
    <dbReference type="NCBI Taxonomy" id="181527"/>
    <lineage>
        <taxon>Eukaryota</taxon>
        <taxon>Fungi</taxon>
        <taxon>Dikarya</taxon>
        <taxon>Basidiomycota</taxon>
        <taxon>Agaricomycotina</taxon>
        <taxon>Agaricomycetes</taxon>
        <taxon>Agaricomycetidae</taxon>
        <taxon>Agaricales</taxon>
        <taxon>Pluteineae</taxon>
        <taxon>Pluteaceae</taxon>
        <taxon>Pluteus</taxon>
    </lineage>
</organism>
<accession>A0ACD3A2C7</accession>
<reference evidence="1 2" key="1">
    <citation type="journal article" date="2019" name="Nat. Ecol. Evol.">
        <title>Megaphylogeny resolves global patterns of mushroom evolution.</title>
        <authorList>
            <person name="Varga T."/>
            <person name="Krizsan K."/>
            <person name="Foldi C."/>
            <person name="Dima B."/>
            <person name="Sanchez-Garcia M."/>
            <person name="Sanchez-Ramirez S."/>
            <person name="Szollosi G.J."/>
            <person name="Szarkandi J.G."/>
            <person name="Papp V."/>
            <person name="Albert L."/>
            <person name="Andreopoulos W."/>
            <person name="Angelini C."/>
            <person name="Antonin V."/>
            <person name="Barry K.W."/>
            <person name="Bougher N.L."/>
            <person name="Buchanan P."/>
            <person name="Buyck B."/>
            <person name="Bense V."/>
            <person name="Catcheside P."/>
            <person name="Chovatia M."/>
            <person name="Cooper J."/>
            <person name="Damon W."/>
            <person name="Desjardin D."/>
            <person name="Finy P."/>
            <person name="Geml J."/>
            <person name="Haridas S."/>
            <person name="Hughes K."/>
            <person name="Justo A."/>
            <person name="Karasinski D."/>
            <person name="Kautmanova I."/>
            <person name="Kiss B."/>
            <person name="Kocsube S."/>
            <person name="Kotiranta H."/>
            <person name="LaButti K.M."/>
            <person name="Lechner B.E."/>
            <person name="Liimatainen K."/>
            <person name="Lipzen A."/>
            <person name="Lukacs Z."/>
            <person name="Mihaltcheva S."/>
            <person name="Morgado L.N."/>
            <person name="Niskanen T."/>
            <person name="Noordeloos M.E."/>
            <person name="Ohm R.A."/>
            <person name="Ortiz-Santana B."/>
            <person name="Ovrebo C."/>
            <person name="Racz N."/>
            <person name="Riley R."/>
            <person name="Savchenko A."/>
            <person name="Shiryaev A."/>
            <person name="Soop K."/>
            <person name="Spirin V."/>
            <person name="Szebenyi C."/>
            <person name="Tomsovsky M."/>
            <person name="Tulloss R.E."/>
            <person name="Uehling J."/>
            <person name="Grigoriev I.V."/>
            <person name="Vagvolgyi C."/>
            <person name="Papp T."/>
            <person name="Martin F.M."/>
            <person name="Miettinen O."/>
            <person name="Hibbett D.S."/>
            <person name="Nagy L.G."/>
        </authorList>
    </citation>
    <scope>NUCLEOTIDE SEQUENCE [LARGE SCALE GENOMIC DNA]</scope>
    <source>
        <strain evidence="1 2">NL-1719</strain>
    </source>
</reference>
<evidence type="ECO:0000313" key="1">
    <source>
        <dbReference type="EMBL" id="TFK59875.1"/>
    </source>
</evidence>
<proteinExistence type="predicted"/>
<name>A0ACD3A2C7_9AGAR</name>
<gene>
    <name evidence="1" type="ORF">BDN72DRAFT_905456</name>
</gene>
<protein>
    <submittedName>
        <fullName evidence="1">Uncharacterized protein</fullName>
    </submittedName>
</protein>
<keyword evidence="2" id="KW-1185">Reference proteome</keyword>
<sequence length="270" mass="30807">MHPLQARLDRYTSRLRAALTHYHSHRETLEPYSTWYHTQAIADLREIFSLIGQYSAVLGTSARVSPFVQVFTNILKPEEPSYGGFQITNNEARDLATGSIDPETRIVDKYKTDWWLRPGSIYQAFEQQINIQYSPARSIKKEFRDRIMKERGECLRRASEARAREKCYKDCMGILEELITKWESHLKHRKQQDVEGVREALEGIDIKQSEGSGNGEDIDGVNKDDQLMTSVSSFGLGSRSASGEDNDNDNNEGDIEDSEESEDSSEDSDD</sequence>
<dbReference type="Proteomes" id="UP000308600">
    <property type="component" value="Unassembled WGS sequence"/>
</dbReference>